<dbReference type="SMART" id="SM00448">
    <property type="entry name" value="REC"/>
    <property type="match status" value="1"/>
</dbReference>
<evidence type="ECO:0000256" key="5">
    <source>
        <dbReference type="ARBA" id="ARBA00022777"/>
    </source>
</evidence>
<feature type="domain" description="Histidine kinase" evidence="7">
    <location>
        <begin position="582"/>
        <end position="801"/>
    </location>
</feature>
<dbReference type="PANTHER" id="PTHR43047">
    <property type="entry name" value="TWO-COMPONENT HISTIDINE PROTEIN KINASE"/>
    <property type="match status" value="1"/>
</dbReference>
<dbReference type="NCBIfam" id="TIGR00229">
    <property type="entry name" value="sensory_box"/>
    <property type="match status" value="3"/>
</dbReference>
<dbReference type="CDD" id="cd17546">
    <property type="entry name" value="REC_hyHK_CKI1_RcsC-like"/>
    <property type="match status" value="1"/>
</dbReference>
<dbReference type="InterPro" id="IPR001610">
    <property type="entry name" value="PAC"/>
</dbReference>
<gene>
    <name evidence="11" type="ORF">TSACC_356</name>
</gene>
<dbReference type="SUPFAM" id="SSF52172">
    <property type="entry name" value="CheY-like"/>
    <property type="match status" value="1"/>
</dbReference>
<dbReference type="SMART" id="SM00086">
    <property type="entry name" value="PAC"/>
    <property type="match status" value="3"/>
</dbReference>
<feature type="domain" description="PAC" evidence="10">
    <location>
        <begin position="88"/>
        <end position="140"/>
    </location>
</feature>
<dbReference type="Gene3D" id="3.30.565.10">
    <property type="entry name" value="Histidine kinase-like ATPase, C-terminal domain"/>
    <property type="match status" value="1"/>
</dbReference>
<dbReference type="InterPro" id="IPR003594">
    <property type="entry name" value="HATPase_dom"/>
</dbReference>
<dbReference type="InterPro" id="IPR005467">
    <property type="entry name" value="His_kinase_dom"/>
</dbReference>
<dbReference type="InterPro" id="IPR013656">
    <property type="entry name" value="PAS_4"/>
</dbReference>
<dbReference type="InterPro" id="IPR000014">
    <property type="entry name" value="PAS"/>
</dbReference>
<dbReference type="InterPro" id="IPR004358">
    <property type="entry name" value="Sig_transdc_His_kin-like_C"/>
</dbReference>
<dbReference type="InterPro" id="IPR036890">
    <property type="entry name" value="HATPase_C_sf"/>
</dbReference>
<dbReference type="CDD" id="cd00130">
    <property type="entry name" value="PAS"/>
    <property type="match status" value="3"/>
</dbReference>
<feature type="domain" description="PAS" evidence="9">
    <location>
        <begin position="15"/>
        <end position="85"/>
    </location>
</feature>
<dbReference type="PROSITE" id="PS50113">
    <property type="entry name" value="PAC"/>
    <property type="match status" value="1"/>
</dbReference>
<dbReference type="Pfam" id="PF13426">
    <property type="entry name" value="PAS_9"/>
    <property type="match status" value="1"/>
</dbReference>
<dbReference type="InParanoid" id="A0A146GEU0"/>
<name>A0A146GEU0_TERSA</name>
<comment type="catalytic activity">
    <reaction evidence="1">
        <text>ATP + protein L-histidine = ADP + protein N-phospho-L-histidine.</text>
        <dbReference type="EC" id="2.7.13.3"/>
    </reaction>
</comment>
<feature type="domain" description="PAS" evidence="9">
    <location>
        <begin position="322"/>
        <end position="392"/>
    </location>
</feature>
<dbReference type="PRINTS" id="PR00344">
    <property type="entry name" value="BCTRLSENSOR"/>
</dbReference>
<dbReference type="InterPro" id="IPR000700">
    <property type="entry name" value="PAS-assoc_C"/>
</dbReference>
<dbReference type="InterPro" id="IPR036097">
    <property type="entry name" value="HisK_dim/P_sf"/>
</dbReference>
<dbReference type="PANTHER" id="PTHR43047:SF64">
    <property type="entry name" value="HISTIDINE KINASE CONTAINING CHEY-HOMOLOGOUS RECEIVER DOMAIN AND PAS DOMAIN-RELATED"/>
    <property type="match status" value="1"/>
</dbReference>
<feature type="domain" description="PAS" evidence="9">
    <location>
        <begin position="438"/>
        <end position="508"/>
    </location>
</feature>
<feature type="modified residue" description="4-aspartylphosphate" evidence="6">
    <location>
        <position position="877"/>
    </location>
</feature>
<dbReference type="CDD" id="cd00082">
    <property type="entry name" value="HisKA"/>
    <property type="match status" value="1"/>
</dbReference>
<evidence type="ECO:0000256" key="2">
    <source>
        <dbReference type="ARBA" id="ARBA00012438"/>
    </source>
</evidence>
<comment type="caution">
    <text evidence="11">The sequence shown here is derived from an EMBL/GenBank/DDBJ whole genome shotgun (WGS) entry which is preliminary data.</text>
</comment>
<evidence type="ECO:0000259" key="10">
    <source>
        <dbReference type="PROSITE" id="PS50113"/>
    </source>
</evidence>
<dbReference type="STRING" id="690879.TSACC_356"/>
<dbReference type="Proteomes" id="UP000076023">
    <property type="component" value="Unassembled WGS sequence"/>
</dbReference>
<dbReference type="Gene3D" id="1.10.287.130">
    <property type="match status" value="1"/>
</dbReference>
<evidence type="ECO:0000313" key="12">
    <source>
        <dbReference type="Proteomes" id="UP000076023"/>
    </source>
</evidence>
<organism evidence="11 12">
    <name type="scientific">Terrimicrobium sacchariphilum</name>
    <dbReference type="NCBI Taxonomy" id="690879"/>
    <lineage>
        <taxon>Bacteria</taxon>
        <taxon>Pseudomonadati</taxon>
        <taxon>Verrucomicrobiota</taxon>
        <taxon>Terrimicrobiia</taxon>
        <taxon>Terrimicrobiales</taxon>
        <taxon>Terrimicrobiaceae</taxon>
        <taxon>Terrimicrobium</taxon>
    </lineage>
</organism>
<dbReference type="SUPFAM" id="SSF55874">
    <property type="entry name" value="ATPase domain of HSP90 chaperone/DNA topoisomerase II/histidine kinase"/>
    <property type="match status" value="1"/>
</dbReference>
<dbReference type="SUPFAM" id="SSF47384">
    <property type="entry name" value="Homodimeric domain of signal transducing histidine kinase"/>
    <property type="match status" value="1"/>
</dbReference>
<evidence type="ECO:0000256" key="6">
    <source>
        <dbReference type="PROSITE-ProRule" id="PRU00169"/>
    </source>
</evidence>
<evidence type="ECO:0000259" key="8">
    <source>
        <dbReference type="PROSITE" id="PS50110"/>
    </source>
</evidence>
<evidence type="ECO:0000256" key="4">
    <source>
        <dbReference type="ARBA" id="ARBA00022679"/>
    </source>
</evidence>
<dbReference type="InterPro" id="IPR011006">
    <property type="entry name" value="CheY-like_superfamily"/>
</dbReference>
<evidence type="ECO:0000256" key="1">
    <source>
        <dbReference type="ARBA" id="ARBA00000085"/>
    </source>
</evidence>
<dbReference type="PROSITE" id="PS50109">
    <property type="entry name" value="HIS_KIN"/>
    <property type="match status" value="1"/>
</dbReference>
<proteinExistence type="predicted"/>
<dbReference type="InterPro" id="IPR029016">
    <property type="entry name" value="GAF-like_dom_sf"/>
</dbReference>
<evidence type="ECO:0000259" key="9">
    <source>
        <dbReference type="PROSITE" id="PS50112"/>
    </source>
</evidence>
<dbReference type="PROSITE" id="PS50112">
    <property type="entry name" value="PAS"/>
    <property type="match status" value="3"/>
</dbReference>
<dbReference type="Pfam" id="PF13188">
    <property type="entry name" value="PAS_8"/>
    <property type="match status" value="1"/>
</dbReference>
<dbReference type="Pfam" id="PF00512">
    <property type="entry name" value="HisKA"/>
    <property type="match status" value="1"/>
</dbReference>
<dbReference type="Gene3D" id="3.40.50.2300">
    <property type="match status" value="1"/>
</dbReference>
<evidence type="ECO:0000256" key="3">
    <source>
        <dbReference type="ARBA" id="ARBA00022553"/>
    </source>
</evidence>
<evidence type="ECO:0000259" key="7">
    <source>
        <dbReference type="PROSITE" id="PS50109"/>
    </source>
</evidence>
<dbReference type="Pfam" id="PF13185">
    <property type="entry name" value="GAF_2"/>
    <property type="match status" value="1"/>
</dbReference>
<keyword evidence="3 6" id="KW-0597">Phosphoprotein</keyword>
<dbReference type="SUPFAM" id="SSF55785">
    <property type="entry name" value="PYP-like sensor domain (PAS domain)"/>
    <property type="match status" value="3"/>
</dbReference>
<dbReference type="CDD" id="cd16922">
    <property type="entry name" value="HATPase_EvgS-ArcB-TorS-like"/>
    <property type="match status" value="1"/>
</dbReference>
<dbReference type="FunFam" id="3.30.565.10:FF:000078">
    <property type="entry name" value="Two-component sensor histidine kinase"/>
    <property type="match status" value="1"/>
</dbReference>
<sequence>MPTDAPIPSQSDGLLRARLAAITEASENAVITCDLQGNVLDWSPAAEMIYGFAAVEMIGRPLSTIIPDDKIEKETHILNRVANNEAVHRFETSRLSKKGGLVSVSVSVKPLCDGTGTVAGLLRIERDVTLQKERDREFCRLNKLYAAMGQVNHAIVFSKSREELLDRVCRALVEDGGFHMAWIGWVEESTCRLLPAAVAGEGADYVNSVMVYGDDRAEGRGPAGTAFRTGRPCKCEDIEKEANMEPWRRALREFGFRSVASFPIRVQGTPRGALSMYASELNFFRDKEMALLEEAANDLSYALTGLEERRERRVAEITAREEQSFSTAMIETIPGILYLYDDRLRFLRWNRHFEEVSGYTPEEIARISPLDLFRKEDRPGILERIGEVFEKGSSWAEAAFLSKNGKETPYYLTGSRIIYNGATCLIGVGVDISQRVHAEQRYRTLFEHAPDGLLIADANSHYIDANPSICRMLGYSHEEMITLHRSQIVSASELEHVPRALEDLRREGIFRREWRLRRKDGSEFFADTITTLMPDGGTLSITRDVTEKQRREAVLAQALEHEKELTEEARAGERAKGEFLAVMSHEIRTPLNGILGFSELLAHTPSLPEEALCHARTIVNSGEALLHLLDDVLDFSRIEAGRMPIEHEAFSPAQILESTRSLLASLATEKRLDMRVSVEPDVPHFVIGDAGRIRQILLNLAGNAVKFTQRGGVTLSLRRGKETRRLEFSVSDTGPGIAPEKIASIFQPFTQADSSLTRRHGGTGLGLTISLRLAELMGGTLTVESHPGEGAEFLLALPLAEAASGNTGTPTDSPVTLDPEFATKHPLRVLVVEDDKVNLRLIQTILKRLGYETHAASNGAEAVEVFREIKPDCILMDLQMPELDGIEATRAIREIEKASGRKKSAYIAALTADIIPVDRKHCFEAGMNTYLSKPVKIAAIAATLVEASSR</sequence>
<reference evidence="12" key="1">
    <citation type="journal article" date="2017" name="Genome Announc.">
        <title>Draft Genome Sequence of Terrimicrobium sacchariphilum NM-5T, a Facultative Anaerobic Soil Bacterium of the Class Spartobacteria.</title>
        <authorList>
            <person name="Qiu Y.L."/>
            <person name="Tourlousse D.M."/>
            <person name="Matsuura N."/>
            <person name="Ohashi A."/>
            <person name="Sekiguchi Y."/>
        </authorList>
    </citation>
    <scope>NUCLEOTIDE SEQUENCE [LARGE SCALE GENOMIC DNA]</scope>
    <source>
        <strain evidence="12">NM-5</strain>
    </source>
</reference>
<dbReference type="SMART" id="SM00091">
    <property type="entry name" value="PAS"/>
    <property type="match status" value="3"/>
</dbReference>
<dbReference type="SUPFAM" id="SSF55781">
    <property type="entry name" value="GAF domain-like"/>
    <property type="match status" value="1"/>
</dbReference>
<keyword evidence="4" id="KW-0808">Transferase</keyword>
<protein>
    <recommendedName>
        <fullName evidence="2">histidine kinase</fullName>
        <ecNumber evidence="2">2.7.13.3</ecNumber>
    </recommendedName>
</protein>
<dbReference type="EMBL" id="BDCO01000003">
    <property type="protein sequence ID" value="GAT34996.1"/>
    <property type="molecule type" value="Genomic_DNA"/>
</dbReference>
<evidence type="ECO:0000313" key="11">
    <source>
        <dbReference type="EMBL" id="GAT34996.1"/>
    </source>
</evidence>
<dbReference type="RefSeq" id="WP_075080858.1">
    <property type="nucleotide sequence ID" value="NZ_BDCO01000003.1"/>
</dbReference>
<dbReference type="Pfam" id="PF00072">
    <property type="entry name" value="Response_reg"/>
    <property type="match status" value="1"/>
</dbReference>
<dbReference type="SMART" id="SM00388">
    <property type="entry name" value="HisKA"/>
    <property type="match status" value="1"/>
</dbReference>
<dbReference type="Gene3D" id="3.30.450.40">
    <property type="match status" value="1"/>
</dbReference>
<dbReference type="SMART" id="SM00387">
    <property type="entry name" value="HATPase_c"/>
    <property type="match status" value="1"/>
</dbReference>
<dbReference type="PROSITE" id="PS50110">
    <property type="entry name" value="RESPONSE_REGULATORY"/>
    <property type="match status" value="1"/>
</dbReference>
<dbReference type="SMART" id="SM00065">
    <property type="entry name" value="GAF"/>
    <property type="match status" value="1"/>
</dbReference>
<dbReference type="FunCoup" id="A0A146GEU0">
    <property type="interactions" value="185"/>
</dbReference>
<dbReference type="InterPro" id="IPR003018">
    <property type="entry name" value="GAF"/>
</dbReference>
<dbReference type="InterPro" id="IPR003661">
    <property type="entry name" value="HisK_dim/P_dom"/>
</dbReference>
<keyword evidence="12" id="KW-1185">Reference proteome</keyword>
<dbReference type="AlphaFoldDB" id="A0A146GEU0"/>
<keyword evidence="5" id="KW-0418">Kinase</keyword>
<dbReference type="Pfam" id="PF02518">
    <property type="entry name" value="HATPase_c"/>
    <property type="match status" value="1"/>
</dbReference>
<dbReference type="InterPro" id="IPR001789">
    <property type="entry name" value="Sig_transdc_resp-reg_receiver"/>
</dbReference>
<dbReference type="Gene3D" id="3.30.450.20">
    <property type="entry name" value="PAS domain"/>
    <property type="match status" value="3"/>
</dbReference>
<dbReference type="GO" id="GO:0000155">
    <property type="term" value="F:phosphorelay sensor kinase activity"/>
    <property type="evidence" value="ECO:0007669"/>
    <property type="project" value="InterPro"/>
</dbReference>
<dbReference type="InterPro" id="IPR035965">
    <property type="entry name" value="PAS-like_dom_sf"/>
</dbReference>
<accession>A0A146GEU0</accession>
<feature type="domain" description="Response regulatory" evidence="8">
    <location>
        <begin position="828"/>
        <end position="948"/>
    </location>
</feature>
<dbReference type="OrthoDB" id="9770473at2"/>
<dbReference type="EC" id="2.7.13.3" evidence="2"/>
<dbReference type="Pfam" id="PF08448">
    <property type="entry name" value="PAS_4"/>
    <property type="match status" value="1"/>
</dbReference>